<reference evidence="2 3" key="1">
    <citation type="journal article" date="2010" name="Science">
        <title>Genomic comparison of the ants Camponotus floridanus and Harpegnathos saltator.</title>
        <authorList>
            <person name="Bonasio R."/>
            <person name="Zhang G."/>
            <person name="Ye C."/>
            <person name="Mutti N.S."/>
            <person name="Fang X."/>
            <person name="Qin N."/>
            <person name="Donahue G."/>
            <person name="Yang P."/>
            <person name="Li Q."/>
            <person name="Li C."/>
            <person name="Zhang P."/>
            <person name="Huang Z."/>
            <person name="Berger S.L."/>
            <person name="Reinberg D."/>
            <person name="Wang J."/>
            <person name="Liebig J."/>
        </authorList>
    </citation>
    <scope>NUCLEOTIDE SEQUENCE [LARGE SCALE GENOMIC DNA]</scope>
    <source>
        <strain evidence="3">C129</strain>
    </source>
</reference>
<dbReference type="Proteomes" id="UP000000311">
    <property type="component" value="Unassembled WGS sequence"/>
</dbReference>
<evidence type="ECO:0000313" key="2">
    <source>
        <dbReference type="EMBL" id="EFN64887.1"/>
    </source>
</evidence>
<name>E2ANV2_CAMFO</name>
<gene>
    <name evidence="2" type="ORF">EAG_02546</name>
</gene>
<evidence type="ECO:0000259" key="1">
    <source>
        <dbReference type="Pfam" id="PF20700"/>
    </source>
</evidence>
<feature type="non-terminal residue" evidence="2">
    <location>
        <position position="198"/>
    </location>
</feature>
<organism evidence="3">
    <name type="scientific">Camponotus floridanus</name>
    <name type="common">Florida carpenter ant</name>
    <dbReference type="NCBI Taxonomy" id="104421"/>
    <lineage>
        <taxon>Eukaryota</taxon>
        <taxon>Metazoa</taxon>
        <taxon>Ecdysozoa</taxon>
        <taxon>Arthropoda</taxon>
        <taxon>Hexapoda</taxon>
        <taxon>Insecta</taxon>
        <taxon>Pterygota</taxon>
        <taxon>Neoptera</taxon>
        <taxon>Endopterygota</taxon>
        <taxon>Hymenoptera</taxon>
        <taxon>Apocrita</taxon>
        <taxon>Aculeata</taxon>
        <taxon>Formicoidea</taxon>
        <taxon>Formicidae</taxon>
        <taxon>Formicinae</taxon>
        <taxon>Camponotus</taxon>
    </lineage>
</organism>
<dbReference type="OMA" id="TEECHAN"/>
<dbReference type="InterPro" id="IPR049012">
    <property type="entry name" value="Mutator_transp_dom"/>
</dbReference>
<feature type="domain" description="Mutator-like transposase" evidence="1">
    <location>
        <begin position="1"/>
        <end position="193"/>
    </location>
</feature>
<keyword evidence="3" id="KW-1185">Reference proteome</keyword>
<proteinExistence type="predicted"/>
<dbReference type="AlphaFoldDB" id="E2ANV2"/>
<protein>
    <recommendedName>
        <fullName evidence="1">Mutator-like transposase domain-containing protein</fullName>
    </recommendedName>
</protein>
<sequence length="198" mass="22618">ITVSGDGSWRKRGFSSLFGITSLIGCHTGKILDVQVKSKYCKQCEYWKNKSETSEYEQWYATHADDCQANHQGSAGKMEVDTMVEMFARSDRLYGVKYANYIGDGDSKTFKGIVESQPYDNFEIKKKECIDHVQKRMGNRLRNLKKQVKGLGGKGKLTAKLIDQLTIYYGLAIRRNCDSIENMKNEIWATLFHKISTD</sequence>
<feature type="non-terminal residue" evidence="2">
    <location>
        <position position="1"/>
    </location>
</feature>
<dbReference type="OrthoDB" id="7680010at2759"/>
<accession>E2ANV2</accession>
<dbReference type="Pfam" id="PF20700">
    <property type="entry name" value="Mutator"/>
    <property type="match status" value="1"/>
</dbReference>
<evidence type="ECO:0000313" key="3">
    <source>
        <dbReference type="Proteomes" id="UP000000311"/>
    </source>
</evidence>
<dbReference type="InParanoid" id="E2ANV2"/>
<dbReference type="EMBL" id="GL441386">
    <property type="protein sequence ID" value="EFN64887.1"/>
    <property type="molecule type" value="Genomic_DNA"/>
</dbReference>